<proteinExistence type="predicted"/>
<organism evidence="2 3">
    <name type="scientific">Nesidiocoris tenuis</name>
    <dbReference type="NCBI Taxonomy" id="355587"/>
    <lineage>
        <taxon>Eukaryota</taxon>
        <taxon>Metazoa</taxon>
        <taxon>Ecdysozoa</taxon>
        <taxon>Arthropoda</taxon>
        <taxon>Hexapoda</taxon>
        <taxon>Insecta</taxon>
        <taxon>Pterygota</taxon>
        <taxon>Neoptera</taxon>
        <taxon>Paraneoptera</taxon>
        <taxon>Hemiptera</taxon>
        <taxon>Heteroptera</taxon>
        <taxon>Panheteroptera</taxon>
        <taxon>Cimicomorpha</taxon>
        <taxon>Miridae</taxon>
        <taxon>Dicyphina</taxon>
        <taxon>Nesidiocoris</taxon>
    </lineage>
</organism>
<accession>A0A6H5HKD9</accession>
<protein>
    <submittedName>
        <fullName evidence="2">Uncharacterized protein</fullName>
    </submittedName>
</protein>
<dbReference type="OrthoDB" id="6628448at2759"/>
<name>A0A6H5HKD9_9HEMI</name>
<feature type="compositionally biased region" description="Acidic residues" evidence="1">
    <location>
        <begin position="543"/>
        <end position="553"/>
    </location>
</feature>
<sequence>MSVVSASPLNRYFSHGSVYFRSSRLVVRPISRARLGSLRVFANCDTARTQAHTWQTKHGANGLKNSRKNSTTGCLNVWGSPAGRAEYRSIGPPGGLSTAKQARTAAECLTTRRLFKRDPRIPVYLAAQERLLGTQPQPPAVSSAPSCGTQAARCERRTERAALSQSETRLGSPTDCSNRRPRRILLSNVSCRPSALRVAPFTYGNMEQLNQTYYENVKTLLQQNYTKLSEYKKYPHVLKEVVICPRGSRSCGPMFWRLSFNSLEPVPQSSRNCSSIFKKLYSNVLEAELGGKKKLQHGNGTGVVSPIDELAAEKPPTEKREAVNHRDRSKSYGRTSGPCRLWLAVKVSAVNHSGTDSRFESRQPISPFGGSLGSLIALISGLRRCGLHYHIHQTHNPLTQRIKCLGKPRNEKVDEKQKNNYDSALRATTRRKLMRNPRNRSDSGCAVLEKPLGSADFCGMEELNFLWKKNDTSPWRGGQVKSKTEGRWIFDDPYVQLAPGEKYFSGLTDEFDPPKPPKSPEDCPEDKMTPKPNVKKEETTPQPDEEETTDDGTTDSTDSSTQDPSEMPEEQEPEEMEPKKPNKPKTALGNPVK</sequence>
<reference evidence="2 3" key="1">
    <citation type="submission" date="2020-02" db="EMBL/GenBank/DDBJ databases">
        <authorList>
            <person name="Ferguson B K."/>
        </authorList>
    </citation>
    <scope>NUCLEOTIDE SEQUENCE [LARGE SCALE GENOMIC DNA]</scope>
</reference>
<evidence type="ECO:0000313" key="2">
    <source>
        <dbReference type="EMBL" id="CAB0017020.1"/>
    </source>
</evidence>
<gene>
    <name evidence="2" type="ORF">NTEN_LOCUS21135</name>
</gene>
<dbReference type="AlphaFoldDB" id="A0A6H5HKD9"/>
<feature type="compositionally biased region" description="Basic and acidic residues" evidence="1">
    <location>
        <begin position="512"/>
        <end position="539"/>
    </location>
</feature>
<keyword evidence="3" id="KW-1185">Reference proteome</keyword>
<feature type="compositionally biased region" description="Low complexity" evidence="1">
    <location>
        <begin position="554"/>
        <end position="565"/>
    </location>
</feature>
<dbReference type="Proteomes" id="UP000479000">
    <property type="component" value="Unassembled WGS sequence"/>
</dbReference>
<feature type="region of interest" description="Disordered" evidence="1">
    <location>
        <begin position="505"/>
        <end position="593"/>
    </location>
</feature>
<feature type="compositionally biased region" description="Acidic residues" evidence="1">
    <location>
        <begin position="566"/>
        <end position="575"/>
    </location>
</feature>
<dbReference type="EMBL" id="CADCXU010030643">
    <property type="protein sequence ID" value="CAB0017020.1"/>
    <property type="molecule type" value="Genomic_DNA"/>
</dbReference>
<evidence type="ECO:0000313" key="3">
    <source>
        <dbReference type="Proteomes" id="UP000479000"/>
    </source>
</evidence>
<evidence type="ECO:0000256" key="1">
    <source>
        <dbReference type="SAM" id="MobiDB-lite"/>
    </source>
</evidence>